<keyword evidence="2" id="KW-0732">Signal</keyword>
<feature type="chain" id="PRO_5032310562" evidence="2">
    <location>
        <begin position="25"/>
        <end position="145"/>
    </location>
</feature>
<name>A0A832EIR3_9BACT</name>
<comment type="caution">
    <text evidence="3">The sequence shown here is derived from an EMBL/GenBank/DDBJ whole genome shotgun (WGS) entry which is preliminary data.</text>
</comment>
<dbReference type="PROSITE" id="PS51257">
    <property type="entry name" value="PROKAR_LIPOPROTEIN"/>
    <property type="match status" value="1"/>
</dbReference>
<organism evidence="3">
    <name type="scientific">Desulfacinum infernum</name>
    <dbReference type="NCBI Taxonomy" id="35837"/>
    <lineage>
        <taxon>Bacteria</taxon>
        <taxon>Pseudomonadati</taxon>
        <taxon>Thermodesulfobacteriota</taxon>
        <taxon>Syntrophobacteria</taxon>
        <taxon>Syntrophobacterales</taxon>
        <taxon>Syntrophobacteraceae</taxon>
        <taxon>Desulfacinum</taxon>
    </lineage>
</organism>
<evidence type="ECO:0000313" key="3">
    <source>
        <dbReference type="EMBL" id="HFK96595.1"/>
    </source>
</evidence>
<dbReference type="AlphaFoldDB" id="A0A832EIR3"/>
<proteinExistence type="predicted"/>
<evidence type="ECO:0000256" key="2">
    <source>
        <dbReference type="SAM" id="SignalP"/>
    </source>
</evidence>
<sequence>MVPMRTVSARLLMLLLVVSSPTFYGCVVPGPVVVTNDTPLGPGQGGGPPPWAPAHGYRAKYRYHYYPDAAVYLDVSRGVYFYLHNGRWASAPSLPKALAPGLGTYVVLEMDTDRPYEFHKDVVKRYPPGQSKKQGKSRGSGKPFE</sequence>
<dbReference type="EMBL" id="DSTK01000013">
    <property type="protein sequence ID" value="HFK96595.1"/>
    <property type="molecule type" value="Genomic_DNA"/>
</dbReference>
<evidence type="ECO:0000256" key="1">
    <source>
        <dbReference type="SAM" id="MobiDB-lite"/>
    </source>
</evidence>
<feature type="region of interest" description="Disordered" evidence="1">
    <location>
        <begin position="123"/>
        <end position="145"/>
    </location>
</feature>
<reference evidence="3" key="1">
    <citation type="journal article" date="2020" name="mSystems">
        <title>Genome- and Community-Level Interaction Insights into Carbon Utilization and Element Cycling Functions of Hydrothermarchaeota in Hydrothermal Sediment.</title>
        <authorList>
            <person name="Zhou Z."/>
            <person name="Liu Y."/>
            <person name="Xu W."/>
            <person name="Pan J."/>
            <person name="Luo Z.H."/>
            <person name="Li M."/>
        </authorList>
    </citation>
    <scope>NUCLEOTIDE SEQUENCE [LARGE SCALE GENOMIC DNA]</scope>
    <source>
        <strain evidence="3">SpSt-456</strain>
    </source>
</reference>
<feature type="signal peptide" evidence="2">
    <location>
        <begin position="1"/>
        <end position="24"/>
    </location>
</feature>
<protein>
    <submittedName>
        <fullName evidence="3">Uncharacterized protein</fullName>
    </submittedName>
</protein>
<accession>A0A832EIR3</accession>
<gene>
    <name evidence="3" type="ORF">ENS06_04625</name>
</gene>